<organism evidence="13 14">
    <name type="scientific">Dyella acidiphila</name>
    <dbReference type="NCBI Taxonomy" id="2775866"/>
    <lineage>
        <taxon>Bacteria</taxon>
        <taxon>Pseudomonadati</taxon>
        <taxon>Pseudomonadota</taxon>
        <taxon>Gammaproteobacteria</taxon>
        <taxon>Lysobacterales</taxon>
        <taxon>Rhodanobacteraceae</taxon>
        <taxon>Dyella</taxon>
    </lineage>
</organism>
<keyword evidence="14" id="KW-1185">Reference proteome</keyword>
<feature type="binding site" evidence="8">
    <location>
        <begin position="187"/>
        <end position="192"/>
    </location>
    <ligand>
        <name>NADP(+)</name>
        <dbReference type="ChEBI" id="CHEBI:58349"/>
    </ligand>
</feature>
<dbReference type="InterPro" id="IPR036343">
    <property type="entry name" value="GluRdtase_N_sf"/>
</dbReference>
<evidence type="ECO:0000256" key="8">
    <source>
        <dbReference type="HAMAP-Rule" id="MF_00087"/>
    </source>
</evidence>
<keyword evidence="5 8" id="KW-0560">Oxidoreductase</keyword>
<evidence type="ECO:0000256" key="5">
    <source>
        <dbReference type="ARBA" id="ARBA00023002"/>
    </source>
</evidence>
<feature type="site" description="Important for activity" evidence="8">
    <location>
        <position position="97"/>
    </location>
</feature>
<dbReference type="SUPFAM" id="SSF51735">
    <property type="entry name" value="NAD(P)-binding Rossmann-fold domains"/>
    <property type="match status" value="1"/>
</dbReference>
<evidence type="ECO:0000256" key="3">
    <source>
        <dbReference type="ARBA" id="ARBA00012970"/>
    </source>
</evidence>
<comment type="catalytic activity">
    <reaction evidence="7 8 9">
        <text>(S)-4-amino-5-oxopentanoate + tRNA(Glu) + NADP(+) = L-glutamyl-tRNA(Glu) + NADPH + H(+)</text>
        <dbReference type="Rhea" id="RHEA:12344"/>
        <dbReference type="Rhea" id="RHEA-COMP:9663"/>
        <dbReference type="Rhea" id="RHEA-COMP:9680"/>
        <dbReference type="ChEBI" id="CHEBI:15378"/>
        <dbReference type="ChEBI" id="CHEBI:57501"/>
        <dbReference type="ChEBI" id="CHEBI:57783"/>
        <dbReference type="ChEBI" id="CHEBI:58349"/>
        <dbReference type="ChEBI" id="CHEBI:78442"/>
        <dbReference type="ChEBI" id="CHEBI:78520"/>
        <dbReference type="EC" id="1.2.1.70"/>
    </reaction>
</comment>
<comment type="subunit">
    <text evidence="8">Homodimer.</text>
</comment>
<dbReference type="InterPro" id="IPR006151">
    <property type="entry name" value="Shikm_DH/Glu-tRNA_Rdtase"/>
</dbReference>
<feature type="domain" description="Tetrapyrrole biosynthesis glutamyl-tRNA reductase dimerisation" evidence="10">
    <location>
        <begin position="318"/>
        <end position="415"/>
    </location>
</feature>
<dbReference type="PANTHER" id="PTHR43013">
    <property type="entry name" value="GLUTAMYL-TRNA REDUCTASE"/>
    <property type="match status" value="1"/>
</dbReference>
<evidence type="ECO:0000256" key="7">
    <source>
        <dbReference type="ARBA" id="ARBA00047464"/>
    </source>
</evidence>
<dbReference type="EC" id="1.2.1.70" evidence="3 8"/>
<accession>A0ABR9G410</accession>
<dbReference type="CDD" id="cd05213">
    <property type="entry name" value="NAD_bind_Glutamyl_tRNA_reduct"/>
    <property type="match status" value="1"/>
</dbReference>
<feature type="active site" description="Nucleophile" evidence="8">
    <location>
        <position position="50"/>
    </location>
</feature>
<feature type="binding site" evidence="8">
    <location>
        <position position="118"/>
    </location>
    <ligand>
        <name>substrate</name>
    </ligand>
</feature>
<dbReference type="HAMAP" id="MF_00087">
    <property type="entry name" value="Glu_tRNA_reductase"/>
    <property type="match status" value="1"/>
</dbReference>
<evidence type="ECO:0000259" key="12">
    <source>
        <dbReference type="Pfam" id="PF05201"/>
    </source>
</evidence>
<dbReference type="InterPro" id="IPR036291">
    <property type="entry name" value="NAD(P)-bd_dom_sf"/>
</dbReference>
<dbReference type="InterPro" id="IPR015895">
    <property type="entry name" value="4pyrrol_synth_GluRdtase_N"/>
</dbReference>
<comment type="miscellaneous">
    <text evidence="8">During catalysis, the active site Cys acts as a nucleophile attacking the alpha-carbonyl group of tRNA-bound glutamate with the formation of a thioester intermediate between enzyme and glutamate, and the concomitant release of tRNA(Glu). The thioester intermediate is finally reduced by direct hydride transfer from NADPH, to form the product GSA.</text>
</comment>
<dbReference type="EMBL" id="JACZZA010000001">
    <property type="protein sequence ID" value="MBE1158758.1"/>
    <property type="molecule type" value="Genomic_DNA"/>
</dbReference>
<comment type="function">
    <text evidence="8">Catalyzes the NADPH-dependent reduction of glutamyl-tRNA(Glu) to glutamate 1-semialdehyde (GSA).</text>
</comment>
<evidence type="ECO:0000256" key="1">
    <source>
        <dbReference type="ARBA" id="ARBA00005059"/>
    </source>
</evidence>
<dbReference type="SUPFAM" id="SSF69742">
    <property type="entry name" value="Glutamyl tRNA-reductase catalytic, N-terminal domain"/>
    <property type="match status" value="1"/>
</dbReference>
<dbReference type="PANTHER" id="PTHR43013:SF1">
    <property type="entry name" value="GLUTAMYL-TRNA REDUCTASE"/>
    <property type="match status" value="1"/>
</dbReference>
<comment type="caution">
    <text evidence="13">The sequence shown here is derived from an EMBL/GenBank/DDBJ whole genome shotgun (WGS) entry which is preliminary data.</text>
</comment>
<protein>
    <recommendedName>
        <fullName evidence="3 8">Glutamyl-tRNA reductase</fullName>
        <shortName evidence="8">GluTR</shortName>
        <ecNumber evidence="3 8">1.2.1.70</ecNumber>
    </recommendedName>
</protein>
<reference evidence="13 14" key="1">
    <citation type="submission" date="2020-09" db="EMBL/GenBank/DDBJ databases">
        <title>Dyella sp. 7MK23 isolated from forest soil.</title>
        <authorList>
            <person name="Fu J."/>
        </authorList>
    </citation>
    <scope>NUCLEOTIDE SEQUENCE [LARGE SCALE GENOMIC DNA]</scope>
    <source>
        <strain evidence="13 14">7MK23</strain>
    </source>
</reference>
<feature type="domain" description="Quinate/shikimate 5-dehydrogenase/glutamyl-tRNA reductase" evidence="11">
    <location>
        <begin position="170"/>
        <end position="304"/>
    </location>
</feature>
<evidence type="ECO:0000256" key="9">
    <source>
        <dbReference type="RuleBase" id="RU000584"/>
    </source>
</evidence>
<dbReference type="Pfam" id="PF01488">
    <property type="entry name" value="Shikimate_DH"/>
    <property type="match status" value="1"/>
</dbReference>
<keyword evidence="6 8" id="KW-0627">Porphyrin biosynthesis</keyword>
<feature type="binding site" evidence="8">
    <location>
        <begin position="112"/>
        <end position="114"/>
    </location>
    <ligand>
        <name>substrate</name>
    </ligand>
</feature>
<evidence type="ECO:0000313" key="14">
    <source>
        <dbReference type="Proteomes" id="UP000651010"/>
    </source>
</evidence>
<feature type="domain" description="Glutamyl-tRNA reductase N-terminal" evidence="12">
    <location>
        <begin position="6"/>
        <end position="154"/>
    </location>
</feature>
<dbReference type="Proteomes" id="UP000651010">
    <property type="component" value="Unassembled WGS sequence"/>
</dbReference>
<keyword evidence="4 8" id="KW-0521">NADP</keyword>
<dbReference type="Pfam" id="PF05201">
    <property type="entry name" value="GlutR_N"/>
    <property type="match status" value="1"/>
</dbReference>
<evidence type="ECO:0000256" key="2">
    <source>
        <dbReference type="ARBA" id="ARBA00005916"/>
    </source>
</evidence>
<evidence type="ECO:0000256" key="4">
    <source>
        <dbReference type="ARBA" id="ARBA00022857"/>
    </source>
</evidence>
<evidence type="ECO:0000259" key="10">
    <source>
        <dbReference type="Pfam" id="PF00745"/>
    </source>
</evidence>
<dbReference type="Gene3D" id="3.30.460.30">
    <property type="entry name" value="Glutamyl-tRNA reductase, N-terminal domain"/>
    <property type="match status" value="1"/>
</dbReference>
<gene>
    <name evidence="8" type="primary">hemA</name>
    <name evidence="13" type="ORF">IGX34_00075</name>
</gene>
<comment type="domain">
    <text evidence="8">Possesses an unusual extended V-shaped dimeric structure with each monomer consisting of three distinct domains arranged along a curved 'spinal' alpha-helix. The N-terminal catalytic domain specifically recognizes the glutamate moiety of the substrate. The second domain is the NADPH-binding domain, and the third C-terminal domain is responsible for dimerization.</text>
</comment>
<dbReference type="InterPro" id="IPR036453">
    <property type="entry name" value="GluRdtase_dimer_dom_sf"/>
</dbReference>
<dbReference type="PIRSF" id="PIRSF000445">
    <property type="entry name" value="4pyrrol_synth_GluRdtase"/>
    <property type="match status" value="1"/>
</dbReference>
<name>A0ABR9G410_9GAMM</name>
<dbReference type="SUPFAM" id="SSF69075">
    <property type="entry name" value="Glutamyl tRNA-reductase dimerization domain"/>
    <property type="match status" value="1"/>
</dbReference>
<sequence length="431" mass="47986">MKLIALGLNHLTAPVSLREQVAFDEDATGLALRELAQEPGVDEALILSTCNRTELYVSVTSGAEHVAQDWFNRHHRLTPGKLDEFLYRHDDEAAVRHMFRVATGLDSMVLGEPQILGQVKDAYQQARGANALKTPMDRLLQHTFAVAKRVRTDTRIGAHTVSVAFTAVRLAERVFTDLRQACVLLIGAGDTIELAVRHLAEKQVRRLIVANRTLENAQELASRHGGYAIALHDLPQHLAEADIVIASTAARQPVLTRAMVEKAIATRRRKPMFMVDIAVPRDIEPAVGELDDVYLYGIDDLRQVIDDNRRSRENAAHEADAIIDLQVERYMAWRRALTVKNPALDLRQHAEIYRDQVLEKARAMLARGKSADEALAFLANTLTNKLLHHPSARLREAVLSGDHDLLHAAGRLYGLDEEAQAALKDASLEDK</sequence>
<evidence type="ECO:0000259" key="11">
    <source>
        <dbReference type="Pfam" id="PF01488"/>
    </source>
</evidence>
<evidence type="ECO:0000256" key="6">
    <source>
        <dbReference type="ARBA" id="ARBA00023244"/>
    </source>
</evidence>
<feature type="binding site" evidence="8">
    <location>
        <position position="107"/>
    </location>
    <ligand>
        <name>substrate</name>
    </ligand>
</feature>
<dbReference type="Pfam" id="PF00745">
    <property type="entry name" value="GlutR_dimer"/>
    <property type="match status" value="1"/>
</dbReference>
<comment type="pathway">
    <text evidence="1 8 9">Porphyrin-containing compound metabolism; protoporphyrin-IX biosynthesis; 5-aminolevulinate from L-glutamyl-tRNA(Glu): step 1/2.</text>
</comment>
<dbReference type="InterPro" id="IPR015896">
    <property type="entry name" value="4pyrrol_synth_GluRdtase_dimer"/>
</dbReference>
<evidence type="ECO:0000313" key="13">
    <source>
        <dbReference type="EMBL" id="MBE1158758.1"/>
    </source>
</evidence>
<dbReference type="InterPro" id="IPR018214">
    <property type="entry name" value="GluRdtase_CS"/>
</dbReference>
<proteinExistence type="inferred from homology"/>
<dbReference type="InterPro" id="IPR000343">
    <property type="entry name" value="4pyrrol_synth_GluRdtase"/>
</dbReference>
<dbReference type="NCBIfam" id="TIGR01035">
    <property type="entry name" value="hemA"/>
    <property type="match status" value="1"/>
</dbReference>
<comment type="similarity">
    <text evidence="2 8 9">Belongs to the glutamyl-tRNA reductase family.</text>
</comment>
<dbReference type="RefSeq" id="WP_192553631.1">
    <property type="nucleotide sequence ID" value="NZ_JACZZA010000001.1"/>
</dbReference>
<dbReference type="PROSITE" id="PS00747">
    <property type="entry name" value="GLUTR"/>
    <property type="match status" value="1"/>
</dbReference>
<dbReference type="Gene3D" id="3.40.50.720">
    <property type="entry name" value="NAD(P)-binding Rossmann-like Domain"/>
    <property type="match status" value="1"/>
</dbReference>
<feature type="binding site" evidence="8">
    <location>
        <begin position="49"/>
        <end position="52"/>
    </location>
    <ligand>
        <name>substrate</name>
    </ligand>
</feature>
<dbReference type="GO" id="GO:0008883">
    <property type="term" value="F:glutamyl-tRNA reductase activity"/>
    <property type="evidence" value="ECO:0007669"/>
    <property type="project" value="UniProtKB-EC"/>
</dbReference>